<keyword evidence="3 6" id="KW-0812">Transmembrane</keyword>
<organism evidence="7 8">
    <name type="scientific">Peptostreptococcus porci</name>
    <dbReference type="NCBI Taxonomy" id="2652282"/>
    <lineage>
        <taxon>Bacteria</taxon>
        <taxon>Bacillati</taxon>
        <taxon>Bacillota</taxon>
        <taxon>Clostridia</taxon>
        <taxon>Peptostreptococcales</taxon>
        <taxon>Peptostreptococcaceae</taxon>
        <taxon>Peptostreptococcus</taxon>
    </lineage>
</organism>
<keyword evidence="2" id="KW-0488">Methylation</keyword>
<evidence type="ECO:0000256" key="4">
    <source>
        <dbReference type="ARBA" id="ARBA00022989"/>
    </source>
</evidence>
<evidence type="ECO:0000313" key="8">
    <source>
        <dbReference type="Proteomes" id="UP000440713"/>
    </source>
</evidence>
<dbReference type="RefSeq" id="WP_154536945.1">
    <property type="nucleotide sequence ID" value="NZ_JAQYHJ010000048.1"/>
</dbReference>
<name>A0A6N7XD86_9FIRM</name>
<dbReference type="AlphaFoldDB" id="A0A6N7XD86"/>
<dbReference type="PANTHER" id="PTHR30093">
    <property type="entry name" value="GENERAL SECRETION PATHWAY PROTEIN G"/>
    <property type="match status" value="1"/>
</dbReference>
<dbReference type="PROSITE" id="PS00409">
    <property type="entry name" value="PROKAR_NTER_METHYL"/>
    <property type="match status" value="1"/>
</dbReference>
<dbReference type="NCBIfam" id="TIGR02532">
    <property type="entry name" value="IV_pilin_GFxxxE"/>
    <property type="match status" value="1"/>
</dbReference>
<evidence type="ECO:0000256" key="6">
    <source>
        <dbReference type="SAM" id="Phobius"/>
    </source>
</evidence>
<evidence type="ECO:0000256" key="1">
    <source>
        <dbReference type="ARBA" id="ARBA00004167"/>
    </source>
</evidence>
<dbReference type="InterPro" id="IPR002416">
    <property type="entry name" value="T2SS_protein-GspH"/>
</dbReference>
<dbReference type="SUPFAM" id="SSF54523">
    <property type="entry name" value="Pili subunits"/>
    <property type="match status" value="1"/>
</dbReference>
<dbReference type="Gene3D" id="3.30.700.10">
    <property type="entry name" value="Glycoprotein, Type 4 Pilin"/>
    <property type="match status" value="1"/>
</dbReference>
<evidence type="ECO:0000313" key="7">
    <source>
        <dbReference type="EMBL" id="MST61513.1"/>
    </source>
</evidence>
<dbReference type="EMBL" id="VUNE01000001">
    <property type="protein sequence ID" value="MST61513.1"/>
    <property type="molecule type" value="Genomic_DNA"/>
</dbReference>
<dbReference type="InterPro" id="IPR012902">
    <property type="entry name" value="N_methyl_site"/>
</dbReference>
<comment type="subcellular location">
    <subcellularLocation>
        <location evidence="1">Membrane</location>
        <topology evidence="1">Single-pass membrane protein</topology>
    </subcellularLocation>
</comment>
<dbReference type="GO" id="GO:0015627">
    <property type="term" value="C:type II protein secretion system complex"/>
    <property type="evidence" value="ECO:0007669"/>
    <property type="project" value="InterPro"/>
</dbReference>
<accession>A0A6N7XD86</accession>
<gene>
    <name evidence="7" type="ORF">FYJ71_00755</name>
</gene>
<dbReference type="PANTHER" id="PTHR30093:SF44">
    <property type="entry name" value="TYPE II SECRETION SYSTEM CORE PROTEIN G"/>
    <property type="match status" value="1"/>
</dbReference>
<feature type="transmembrane region" description="Helical" evidence="6">
    <location>
        <begin position="32"/>
        <end position="53"/>
    </location>
</feature>
<proteinExistence type="predicted"/>
<reference evidence="7 8" key="1">
    <citation type="submission" date="2019-08" db="EMBL/GenBank/DDBJ databases">
        <title>In-depth cultivation of the pig gut microbiome towards novel bacterial diversity and tailored functional studies.</title>
        <authorList>
            <person name="Wylensek D."/>
            <person name="Hitch T.C.A."/>
            <person name="Clavel T."/>
        </authorList>
    </citation>
    <scope>NUCLEOTIDE SEQUENCE [LARGE SCALE GENOMIC DNA]</scope>
    <source>
        <strain evidence="7 8">WCA-SAB-591-4A-A</strain>
    </source>
</reference>
<evidence type="ECO:0000256" key="3">
    <source>
        <dbReference type="ARBA" id="ARBA00022692"/>
    </source>
</evidence>
<protein>
    <submittedName>
        <fullName evidence="7">Type II secretion system protein</fullName>
    </submittedName>
</protein>
<dbReference type="GO" id="GO:0016020">
    <property type="term" value="C:membrane"/>
    <property type="evidence" value="ECO:0007669"/>
    <property type="project" value="UniProtKB-SubCell"/>
</dbReference>
<dbReference type="InterPro" id="IPR045584">
    <property type="entry name" value="Pilin-like"/>
</dbReference>
<dbReference type="Proteomes" id="UP000440713">
    <property type="component" value="Unassembled WGS sequence"/>
</dbReference>
<comment type="caution">
    <text evidence="7">The sequence shown here is derived from an EMBL/GenBank/DDBJ whole genome shotgun (WGS) entry which is preliminary data.</text>
</comment>
<sequence length="138" mass="15154">MENNLLMEKLVNTEQCSNDVNSLSKLRKREGFTLIEMLLVVAIIGILAGIVALKYGDVQKRAKENADYANASSIATAIYMGQSDGKTDEELDTVAELVNLKYLSSEPKPQSAEGQFVITLSNGNVEVKLGEKKLYPKE</sequence>
<dbReference type="PRINTS" id="PR00885">
    <property type="entry name" value="BCTERIALGSPH"/>
</dbReference>
<evidence type="ECO:0000256" key="5">
    <source>
        <dbReference type="ARBA" id="ARBA00023136"/>
    </source>
</evidence>
<dbReference type="Pfam" id="PF07963">
    <property type="entry name" value="N_methyl"/>
    <property type="match status" value="1"/>
</dbReference>
<dbReference type="GO" id="GO:0015628">
    <property type="term" value="P:protein secretion by the type II secretion system"/>
    <property type="evidence" value="ECO:0007669"/>
    <property type="project" value="InterPro"/>
</dbReference>
<keyword evidence="5 6" id="KW-0472">Membrane</keyword>
<evidence type="ECO:0000256" key="2">
    <source>
        <dbReference type="ARBA" id="ARBA00022481"/>
    </source>
</evidence>
<keyword evidence="8" id="KW-1185">Reference proteome</keyword>
<keyword evidence="4 6" id="KW-1133">Transmembrane helix</keyword>